<accession>A0A0E3QW83</accession>
<evidence type="ECO:0000313" key="1">
    <source>
        <dbReference type="EMBL" id="AKB55903.1"/>
    </source>
</evidence>
<dbReference type="KEGG" id="mby:MSBRM_2905"/>
<gene>
    <name evidence="1" type="ORF">MSBRM_2905</name>
</gene>
<dbReference type="PATRIC" id="fig|1434108.4.peg.3701"/>
<dbReference type="AlphaFoldDB" id="A0A0E3QW83"/>
<proteinExistence type="predicted"/>
<evidence type="ECO:0008006" key="3">
    <source>
        <dbReference type="Google" id="ProtNLM"/>
    </source>
</evidence>
<protein>
    <recommendedName>
        <fullName evidence="3">Mobile element protein</fullName>
    </recommendedName>
</protein>
<dbReference type="HOGENOM" id="CLU_2447650_0_0_2"/>
<dbReference type="RefSeq" id="WP_048121652.1">
    <property type="nucleotide sequence ID" value="NZ_CP009528.1"/>
</dbReference>
<sequence length="89" mass="10485">MFPKSGWKSFLLVKTTYSTTREYIERCVEKCVEKWIVFFCVVDIKLLGRRFLEACAIATIMTAKKLGISAYQYICDRVDSTFEMHLWLN</sequence>
<reference evidence="1 2" key="1">
    <citation type="submission" date="2014-07" db="EMBL/GenBank/DDBJ databases">
        <title>Methanogenic archaea and the global carbon cycle.</title>
        <authorList>
            <person name="Henriksen J.R."/>
            <person name="Luke J."/>
            <person name="Reinhart S."/>
            <person name="Benedict M.N."/>
            <person name="Youngblut N.D."/>
            <person name="Metcalf M.E."/>
            <person name="Whitaker R.J."/>
            <person name="Metcalf W.W."/>
        </authorList>
    </citation>
    <scope>NUCLEOTIDE SEQUENCE [LARGE SCALE GENOMIC DNA]</scope>
    <source>
        <strain evidence="1 2">MS</strain>
    </source>
</reference>
<dbReference type="Proteomes" id="UP000033033">
    <property type="component" value="Chromosome"/>
</dbReference>
<dbReference type="GeneID" id="24846225"/>
<keyword evidence="2" id="KW-1185">Reference proteome</keyword>
<evidence type="ECO:0000313" key="2">
    <source>
        <dbReference type="Proteomes" id="UP000033033"/>
    </source>
</evidence>
<name>A0A0E3QW83_METBA</name>
<dbReference type="EMBL" id="CP009528">
    <property type="protein sequence ID" value="AKB55903.1"/>
    <property type="molecule type" value="Genomic_DNA"/>
</dbReference>
<organism evidence="1 2">
    <name type="scientific">Methanosarcina barkeri MS</name>
    <dbReference type="NCBI Taxonomy" id="1434108"/>
    <lineage>
        <taxon>Archaea</taxon>
        <taxon>Methanobacteriati</taxon>
        <taxon>Methanobacteriota</taxon>
        <taxon>Stenosarchaea group</taxon>
        <taxon>Methanomicrobia</taxon>
        <taxon>Methanosarcinales</taxon>
        <taxon>Methanosarcinaceae</taxon>
        <taxon>Methanosarcina</taxon>
    </lineage>
</organism>